<dbReference type="CDD" id="cd09881">
    <property type="entry name" value="PIN_VapC4-5_FitB-like"/>
    <property type="match status" value="1"/>
</dbReference>
<dbReference type="GO" id="GO:0004540">
    <property type="term" value="F:RNA nuclease activity"/>
    <property type="evidence" value="ECO:0007669"/>
    <property type="project" value="InterPro"/>
</dbReference>
<dbReference type="InterPro" id="IPR002716">
    <property type="entry name" value="PIN_dom"/>
</dbReference>
<evidence type="ECO:0000256" key="4">
    <source>
        <dbReference type="ARBA" id="ARBA00022723"/>
    </source>
</evidence>
<dbReference type="HAMAP" id="MF_00265">
    <property type="entry name" value="VapC_Nob1"/>
    <property type="match status" value="1"/>
</dbReference>
<evidence type="ECO:0000256" key="5">
    <source>
        <dbReference type="ARBA" id="ARBA00022801"/>
    </source>
</evidence>
<dbReference type="InterPro" id="IPR050556">
    <property type="entry name" value="Type_II_TA_system_RNase"/>
</dbReference>
<accession>A0A0G1EYQ9</accession>
<dbReference type="EMBL" id="LCEW01000028">
    <property type="protein sequence ID" value="KKS79773.1"/>
    <property type="molecule type" value="Genomic_DNA"/>
</dbReference>
<name>A0A0G1EYQ9_9BACT</name>
<dbReference type="InterPro" id="IPR029060">
    <property type="entry name" value="PIN-like_dom_sf"/>
</dbReference>
<feature type="domain" description="PIN" evidence="9">
    <location>
        <begin position="33"/>
        <end position="152"/>
    </location>
</feature>
<dbReference type="Pfam" id="PF01850">
    <property type="entry name" value="PIN"/>
    <property type="match status" value="1"/>
</dbReference>
<evidence type="ECO:0000256" key="2">
    <source>
        <dbReference type="ARBA" id="ARBA00022649"/>
    </source>
</evidence>
<comment type="function">
    <text evidence="8">Toxic component of a toxin-antitoxin (TA) system. An RNase.</text>
</comment>
<dbReference type="EC" id="3.1.-.-" evidence="8"/>
<organism evidence="10 11">
    <name type="scientific">Candidatus Beckwithbacteria bacterium GW2011_GWA2_43_10</name>
    <dbReference type="NCBI Taxonomy" id="1618369"/>
    <lineage>
        <taxon>Bacteria</taxon>
        <taxon>Candidatus Beckwithiibacteriota</taxon>
    </lineage>
</organism>
<dbReference type="GO" id="GO:0000287">
    <property type="term" value="F:magnesium ion binding"/>
    <property type="evidence" value="ECO:0007669"/>
    <property type="project" value="UniProtKB-UniRule"/>
</dbReference>
<reference evidence="10 11" key="1">
    <citation type="journal article" date="2015" name="Nature">
        <title>rRNA introns, odd ribosomes, and small enigmatic genomes across a large radiation of phyla.</title>
        <authorList>
            <person name="Brown C.T."/>
            <person name="Hug L.A."/>
            <person name="Thomas B.C."/>
            <person name="Sharon I."/>
            <person name="Castelle C.J."/>
            <person name="Singh A."/>
            <person name="Wilkins M.J."/>
            <person name="Williams K.H."/>
            <person name="Banfield J.F."/>
        </authorList>
    </citation>
    <scope>NUCLEOTIDE SEQUENCE [LARGE SCALE GENOMIC DNA]</scope>
</reference>
<dbReference type="Proteomes" id="UP000034213">
    <property type="component" value="Unassembled WGS sequence"/>
</dbReference>
<proteinExistence type="inferred from homology"/>
<comment type="cofactor">
    <cofactor evidence="1 8">
        <name>Mg(2+)</name>
        <dbReference type="ChEBI" id="CHEBI:18420"/>
    </cofactor>
</comment>
<protein>
    <recommendedName>
        <fullName evidence="8">Ribonuclease VapC</fullName>
        <shortName evidence="8">RNase VapC</shortName>
        <ecNumber evidence="8">3.1.-.-</ecNumber>
    </recommendedName>
    <alternativeName>
        <fullName evidence="8">Toxin VapC</fullName>
    </alternativeName>
</protein>
<evidence type="ECO:0000256" key="1">
    <source>
        <dbReference type="ARBA" id="ARBA00001946"/>
    </source>
</evidence>
<evidence type="ECO:0000256" key="8">
    <source>
        <dbReference type="HAMAP-Rule" id="MF_00265"/>
    </source>
</evidence>
<dbReference type="SUPFAM" id="SSF88723">
    <property type="entry name" value="PIN domain-like"/>
    <property type="match status" value="1"/>
</dbReference>
<keyword evidence="3 8" id="KW-0540">Nuclease</keyword>
<keyword evidence="5 8" id="KW-0378">Hydrolase</keyword>
<dbReference type="GO" id="GO:0090729">
    <property type="term" value="F:toxin activity"/>
    <property type="evidence" value="ECO:0007669"/>
    <property type="project" value="UniProtKB-KW"/>
</dbReference>
<dbReference type="AlphaFoldDB" id="A0A0G1EYQ9"/>
<dbReference type="GO" id="GO:0016787">
    <property type="term" value="F:hydrolase activity"/>
    <property type="evidence" value="ECO:0007669"/>
    <property type="project" value="UniProtKB-KW"/>
</dbReference>
<evidence type="ECO:0000259" key="9">
    <source>
        <dbReference type="Pfam" id="PF01850"/>
    </source>
</evidence>
<evidence type="ECO:0000256" key="7">
    <source>
        <dbReference type="ARBA" id="ARBA00038093"/>
    </source>
</evidence>
<gene>
    <name evidence="8" type="primary">vapC</name>
    <name evidence="10" type="ORF">UV54_C0028G0001</name>
</gene>
<evidence type="ECO:0000256" key="6">
    <source>
        <dbReference type="ARBA" id="ARBA00022842"/>
    </source>
</evidence>
<comment type="similarity">
    <text evidence="7 8">Belongs to the PINc/VapC protein family.</text>
</comment>
<keyword evidence="6 8" id="KW-0460">Magnesium</keyword>
<feature type="binding site" evidence="8">
    <location>
        <position position="127"/>
    </location>
    <ligand>
        <name>Mg(2+)</name>
        <dbReference type="ChEBI" id="CHEBI:18420"/>
    </ligand>
</feature>
<evidence type="ECO:0000256" key="3">
    <source>
        <dbReference type="ARBA" id="ARBA00022722"/>
    </source>
</evidence>
<sequence>MLVRERCGVSYESDQKNQELSQAKSAIILAMRYLLDTNIPVSFFRGKAAIIAKVKEVINKGVGLSMISLGELYHGVNKSNRVKQKIKEVDKFVKTVKLLMVDKAVVWEYGKLMAKLEKKGIKLASMDVLIAATAKANNLIILTGDKQHFPRLKGFGIKVEVIK</sequence>
<dbReference type="InterPro" id="IPR022907">
    <property type="entry name" value="VapC_family"/>
</dbReference>
<keyword evidence="8" id="KW-0800">Toxin</keyword>
<dbReference type="PANTHER" id="PTHR33653:SF1">
    <property type="entry name" value="RIBONUCLEASE VAPC2"/>
    <property type="match status" value="1"/>
</dbReference>
<comment type="caution">
    <text evidence="10">The sequence shown here is derived from an EMBL/GenBank/DDBJ whole genome shotgun (WGS) entry which is preliminary data.</text>
</comment>
<keyword evidence="2 8" id="KW-1277">Toxin-antitoxin system</keyword>
<dbReference type="PANTHER" id="PTHR33653">
    <property type="entry name" value="RIBONUCLEASE VAPC2"/>
    <property type="match status" value="1"/>
</dbReference>
<keyword evidence="4 8" id="KW-0479">Metal-binding</keyword>
<feature type="binding site" evidence="8">
    <location>
        <position position="36"/>
    </location>
    <ligand>
        <name>Mg(2+)</name>
        <dbReference type="ChEBI" id="CHEBI:18420"/>
    </ligand>
</feature>
<dbReference type="Gene3D" id="3.40.50.1010">
    <property type="entry name" value="5'-nuclease"/>
    <property type="match status" value="1"/>
</dbReference>
<evidence type="ECO:0000313" key="10">
    <source>
        <dbReference type="EMBL" id="KKS79773.1"/>
    </source>
</evidence>
<evidence type="ECO:0000313" key="11">
    <source>
        <dbReference type="Proteomes" id="UP000034213"/>
    </source>
</evidence>
<dbReference type="STRING" id="1618369.UV54_C0028G0001"/>